<evidence type="ECO:0000256" key="7">
    <source>
        <dbReference type="ARBA" id="ARBA00022842"/>
    </source>
</evidence>
<keyword evidence="5" id="KW-0255">Endonuclease</keyword>
<evidence type="ECO:0000256" key="6">
    <source>
        <dbReference type="ARBA" id="ARBA00022801"/>
    </source>
</evidence>
<evidence type="ECO:0000256" key="2">
    <source>
        <dbReference type="ARBA" id="ARBA00022695"/>
    </source>
</evidence>
<dbReference type="Pfam" id="PF25597">
    <property type="entry name" value="SH3_retrovirus"/>
    <property type="match status" value="1"/>
</dbReference>
<proteinExistence type="predicted"/>
<keyword evidence="6" id="KW-0378">Hydrolase</keyword>
<keyword evidence="11" id="KW-0808">Transferase</keyword>
<keyword evidence="1" id="KW-0815">Transposition</keyword>
<keyword evidence="10" id="KW-0695">RNA-directed DNA polymerase</keyword>
<evidence type="ECO:0000256" key="15">
    <source>
        <dbReference type="SAM" id="MobiDB-lite"/>
    </source>
</evidence>
<keyword evidence="7" id="KW-0460">Magnesium</keyword>
<dbReference type="GO" id="GO:0003723">
    <property type="term" value="F:RNA binding"/>
    <property type="evidence" value="ECO:0007669"/>
    <property type="project" value="UniProtKB-KW"/>
</dbReference>
<sequence length="282" mass="32640">MDLVGSITPPSISQCKFFLTITDQASLYKIVSFLKNKSECFEKFKTIKKKIEVKQERKIKRIVSDWEGEFLNQQFAKLTTECGIIHTFALTETPQHNGYAERTNQTLLDKARGMLNATNLTKQYWAEAINTTTFISNLTPTISRNNQSPAAIWNNNQPTLTKLRVFGCQAITFKLKKEHSWKLDQRGQEGIMLVYENENTAYRILQLHDRKTIITRHVKFNEKIFPKISNNTSHEEKWTGITEEQSKIATASTTNNDHPIEKETEAQQPIQEINENRENNEE</sequence>
<dbReference type="GO" id="GO:0003887">
    <property type="term" value="F:DNA-directed DNA polymerase activity"/>
    <property type="evidence" value="ECO:0007669"/>
    <property type="project" value="UniProtKB-KW"/>
</dbReference>
<reference evidence="17" key="1">
    <citation type="submission" date="2021-03" db="EMBL/GenBank/DDBJ databases">
        <title>Draft genome sequence of rust myrtle Austropuccinia psidii MF-1, a brazilian biotype.</title>
        <authorList>
            <person name="Quecine M.C."/>
            <person name="Pachon D.M.R."/>
            <person name="Bonatelli M.L."/>
            <person name="Correr F.H."/>
            <person name="Franceschini L.M."/>
            <person name="Leite T.F."/>
            <person name="Margarido G.R.A."/>
            <person name="Almeida C.A."/>
            <person name="Ferrarezi J.A."/>
            <person name="Labate C.A."/>
        </authorList>
    </citation>
    <scope>NUCLEOTIDE SEQUENCE</scope>
    <source>
        <strain evidence="17">MF-1</strain>
    </source>
</reference>
<dbReference type="GO" id="GO:0016787">
    <property type="term" value="F:hydrolase activity"/>
    <property type="evidence" value="ECO:0007669"/>
    <property type="project" value="UniProtKB-KW"/>
</dbReference>
<dbReference type="GO" id="GO:0003964">
    <property type="term" value="F:RNA-directed DNA polymerase activity"/>
    <property type="evidence" value="ECO:0007669"/>
    <property type="project" value="UniProtKB-KW"/>
</dbReference>
<dbReference type="InterPro" id="IPR036397">
    <property type="entry name" value="RNaseH_sf"/>
</dbReference>
<dbReference type="GO" id="GO:0032196">
    <property type="term" value="P:transposition"/>
    <property type="evidence" value="ECO:0007669"/>
    <property type="project" value="UniProtKB-KW"/>
</dbReference>
<evidence type="ECO:0000313" key="17">
    <source>
        <dbReference type="EMBL" id="MBW0533525.1"/>
    </source>
</evidence>
<evidence type="ECO:0000256" key="1">
    <source>
        <dbReference type="ARBA" id="ARBA00022578"/>
    </source>
</evidence>
<dbReference type="InterPro" id="IPR039537">
    <property type="entry name" value="Retrotran_Ty1/copia-like"/>
</dbReference>
<evidence type="ECO:0000256" key="5">
    <source>
        <dbReference type="ARBA" id="ARBA00022759"/>
    </source>
</evidence>
<dbReference type="GO" id="GO:0006310">
    <property type="term" value="P:DNA recombination"/>
    <property type="evidence" value="ECO:0007669"/>
    <property type="project" value="UniProtKB-KW"/>
</dbReference>
<evidence type="ECO:0000313" key="18">
    <source>
        <dbReference type="Proteomes" id="UP000765509"/>
    </source>
</evidence>
<dbReference type="Gene3D" id="3.30.420.10">
    <property type="entry name" value="Ribonuclease H-like superfamily/Ribonuclease H"/>
    <property type="match status" value="1"/>
</dbReference>
<feature type="region of interest" description="Disordered" evidence="15">
    <location>
        <begin position="244"/>
        <end position="282"/>
    </location>
</feature>
<evidence type="ECO:0000256" key="12">
    <source>
        <dbReference type="ARBA" id="ARBA00023172"/>
    </source>
</evidence>
<keyword evidence="4" id="KW-0479">Metal-binding</keyword>
<name>A0A9Q3FA63_9BASI</name>
<dbReference type="InterPro" id="IPR057670">
    <property type="entry name" value="SH3_retrovirus"/>
</dbReference>
<dbReference type="InterPro" id="IPR001584">
    <property type="entry name" value="Integrase_cat-core"/>
</dbReference>
<evidence type="ECO:0000256" key="8">
    <source>
        <dbReference type="ARBA" id="ARBA00022884"/>
    </source>
</evidence>
<evidence type="ECO:0000256" key="10">
    <source>
        <dbReference type="ARBA" id="ARBA00022918"/>
    </source>
</evidence>
<dbReference type="GO" id="GO:0004519">
    <property type="term" value="F:endonuclease activity"/>
    <property type="evidence" value="ECO:0007669"/>
    <property type="project" value="UniProtKB-KW"/>
</dbReference>
<evidence type="ECO:0000256" key="3">
    <source>
        <dbReference type="ARBA" id="ARBA00022722"/>
    </source>
</evidence>
<dbReference type="SUPFAM" id="SSF53098">
    <property type="entry name" value="Ribonuclease H-like"/>
    <property type="match status" value="1"/>
</dbReference>
<comment type="catalytic activity">
    <reaction evidence="14">
        <text>DNA(n) + a 2'-deoxyribonucleoside 5'-triphosphate = DNA(n+1) + diphosphate</text>
        <dbReference type="Rhea" id="RHEA:22508"/>
        <dbReference type="Rhea" id="RHEA-COMP:17339"/>
        <dbReference type="Rhea" id="RHEA-COMP:17340"/>
        <dbReference type="ChEBI" id="CHEBI:33019"/>
        <dbReference type="ChEBI" id="CHEBI:61560"/>
        <dbReference type="ChEBI" id="CHEBI:173112"/>
        <dbReference type="EC" id="2.7.7.7"/>
    </reaction>
</comment>
<evidence type="ECO:0000256" key="13">
    <source>
        <dbReference type="ARBA" id="ARBA00048173"/>
    </source>
</evidence>
<evidence type="ECO:0000256" key="4">
    <source>
        <dbReference type="ARBA" id="ARBA00022723"/>
    </source>
</evidence>
<dbReference type="GO" id="GO:0005634">
    <property type="term" value="C:nucleus"/>
    <property type="evidence" value="ECO:0007669"/>
    <property type="project" value="UniProtKB-ARBA"/>
</dbReference>
<evidence type="ECO:0000256" key="14">
    <source>
        <dbReference type="ARBA" id="ARBA00049244"/>
    </source>
</evidence>
<feature type="domain" description="Integrase catalytic" evidence="16">
    <location>
        <begin position="1"/>
        <end position="157"/>
    </location>
</feature>
<dbReference type="OrthoDB" id="8014242at2759"/>
<feature type="compositionally biased region" description="Polar residues" evidence="15">
    <location>
        <begin position="247"/>
        <end position="257"/>
    </location>
</feature>
<evidence type="ECO:0000259" key="16">
    <source>
        <dbReference type="PROSITE" id="PS50994"/>
    </source>
</evidence>
<comment type="catalytic activity">
    <reaction evidence="13">
        <text>DNA(n) + a 2'-deoxyribonucleoside 5'-triphosphate = DNA(n+1) + diphosphate</text>
        <dbReference type="Rhea" id="RHEA:22508"/>
        <dbReference type="Rhea" id="RHEA-COMP:17339"/>
        <dbReference type="Rhea" id="RHEA-COMP:17340"/>
        <dbReference type="ChEBI" id="CHEBI:33019"/>
        <dbReference type="ChEBI" id="CHEBI:61560"/>
        <dbReference type="ChEBI" id="CHEBI:173112"/>
        <dbReference type="EC" id="2.7.7.49"/>
    </reaction>
</comment>
<dbReference type="PANTHER" id="PTHR42648:SF11">
    <property type="entry name" value="TRANSPOSON TY4-P GAG-POL POLYPROTEIN"/>
    <property type="match status" value="1"/>
</dbReference>
<keyword evidence="2" id="KW-0548">Nucleotidyltransferase</keyword>
<keyword evidence="3" id="KW-0540">Nuclease</keyword>
<keyword evidence="8" id="KW-0694">RNA-binding</keyword>
<organism evidence="17 18">
    <name type="scientific">Austropuccinia psidii MF-1</name>
    <dbReference type="NCBI Taxonomy" id="1389203"/>
    <lineage>
        <taxon>Eukaryota</taxon>
        <taxon>Fungi</taxon>
        <taxon>Dikarya</taxon>
        <taxon>Basidiomycota</taxon>
        <taxon>Pucciniomycotina</taxon>
        <taxon>Pucciniomycetes</taxon>
        <taxon>Pucciniales</taxon>
        <taxon>Sphaerophragmiaceae</taxon>
        <taxon>Austropuccinia</taxon>
    </lineage>
</organism>
<dbReference type="Proteomes" id="UP000765509">
    <property type="component" value="Unassembled WGS sequence"/>
</dbReference>
<protein>
    <recommendedName>
        <fullName evidence="16">Integrase catalytic domain-containing protein</fullName>
    </recommendedName>
</protein>
<evidence type="ECO:0000256" key="11">
    <source>
        <dbReference type="ARBA" id="ARBA00022932"/>
    </source>
</evidence>
<dbReference type="GO" id="GO:0046872">
    <property type="term" value="F:metal ion binding"/>
    <property type="evidence" value="ECO:0007669"/>
    <property type="project" value="UniProtKB-KW"/>
</dbReference>
<dbReference type="EMBL" id="AVOT02038612">
    <property type="protein sequence ID" value="MBW0533525.1"/>
    <property type="molecule type" value="Genomic_DNA"/>
</dbReference>
<keyword evidence="11" id="KW-0239">DNA-directed DNA polymerase</keyword>
<keyword evidence="12" id="KW-0233">DNA recombination</keyword>
<dbReference type="GO" id="GO:0015074">
    <property type="term" value="P:DNA integration"/>
    <property type="evidence" value="ECO:0007669"/>
    <property type="project" value="UniProtKB-KW"/>
</dbReference>
<keyword evidence="9" id="KW-0229">DNA integration</keyword>
<dbReference type="PANTHER" id="PTHR42648">
    <property type="entry name" value="TRANSPOSASE, PUTATIVE-RELATED"/>
    <property type="match status" value="1"/>
</dbReference>
<comment type="caution">
    <text evidence="17">The sequence shown here is derived from an EMBL/GenBank/DDBJ whole genome shotgun (WGS) entry which is preliminary data.</text>
</comment>
<keyword evidence="18" id="KW-1185">Reference proteome</keyword>
<accession>A0A9Q3FA63</accession>
<evidence type="ECO:0000256" key="9">
    <source>
        <dbReference type="ARBA" id="ARBA00022908"/>
    </source>
</evidence>
<dbReference type="InterPro" id="IPR012337">
    <property type="entry name" value="RNaseH-like_sf"/>
</dbReference>
<dbReference type="PROSITE" id="PS50994">
    <property type="entry name" value="INTEGRASE"/>
    <property type="match status" value="1"/>
</dbReference>
<dbReference type="AlphaFoldDB" id="A0A9Q3FA63"/>
<gene>
    <name evidence="17" type="ORF">O181_073240</name>
</gene>